<dbReference type="EMBL" id="JAAXOW010000003">
    <property type="protein sequence ID" value="NKX93658.1"/>
    <property type="molecule type" value="Genomic_DNA"/>
</dbReference>
<name>A0A9X5FCQ5_9MICO</name>
<evidence type="ECO:0000313" key="2">
    <source>
        <dbReference type="EMBL" id="NKX93658.1"/>
    </source>
</evidence>
<dbReference type="AlphaFoldDB" id="A0A9X5FCQ5"/>
<dbReference type="InterPro" id="IPR043129">
    <property type="entry name" value="ATPase_NBD"/>
</dbReference>
<gene>
    <name evidence="2" type="ORF">HF995_10320</name>
</gene>
<dbReference type="Gene3D" id="3.30.420.150">
    <property type="entry name" value="Exopolyphosphatase. Domain 2"/>
    <property type="match status" value="1"/>
</dbReference>
<comment type="caution">
    <text evidence="2">The sequence shown here is derived from an EMBL/GenBank/DDBJ whole genome shotgun (WGS) entry which is preliminary data.</text>
</comment>
<dbReference type="GO" id="GO:0016462">
    <property type="term" value="F:pyrophosphatase activity"/>
    <property type="evidence" value="ECO:0007669"/>
    <property type="project" value="TreeGrafter"/>
</dbReference>
<evidence type="ECO:0000259" key="1">
    <source>
        <dbReference type="Pfam" id="PF02541"/>
    </source>
</evidence>
<reference evidence="2 3" key="1">
    <citation type="submission" date="2020-04" db="EMBL/GenBank/DDBJ databases">
        <title>MicrobeNet Type strains.</title>
        <authorList>
            <person name="Nicholson A.C."/>
        </authorList>
    </citation>
    <scope>NUCLEOTIDE SEQUENCE [LARGE SCALE GENOMIC DNA]</scope>
    <source>
        <strain evidence="2 3">ATCC BAA-789</strain>
    </source>
</reference>
<dbReference type="CDD" id="cd24119">
    <property type="entry name" value="ASKHA_NBD_MtPPX2-like"/>
    <property type="match status" value="1"/>
</dbReference>
<dbReference type="PANTHER" id="PTHR30005:SF13">
    <property type="entry name" value="EXOPOLYPHOSPHATASE 2"/>
    <property type="match status" value="1"/>
</dbReference>
<evidence type="ECO:0000313" key="3">
    <source>
        <dbReference type="Proteomes" id="UP000774283"/>
    </source>
</evidence>
<dbReference type="Pfam" id="PF02541">
    <property type="entry name" value="Ppx-GppA"/>
    <property type="match status" value="1"/>
</dbReference>
<feature type="domain" description="Ppx/GppA phosphatase N-terminal" evidence="1">
    <location>
        <begin position="27"/>
        <end position="287"/>
    </location>
</feature>
<dbReference type="Gene3D" id="3.30.420.40">
    <property type="match status" value="1"/>
</dbReference>
<dbReference type="Proteomes" id="UP000774283">
    <property type="component" value="Unassembled WGS sequence"/>
</dbReference>
<dbReference type="PANTHER" id="PTHR30005">
    <property type="entry name" value="EXOPOLYPHOSPHATASE"/>
    <property type="match status" value="1"/>
</dbReference>
<dbReference type="InterPro" id="IPR003695">
    <property type="entry name" value="Ppx_GppA_N"/>
</dbReference>
<dbReference type="InterPro" id="IPR050273">
    <property type="entry name" value="GppA/Ppx_hydrolase"/>
</dbReference>
<keyword evidence="3" id="KW-1185">Reference proteome</keyword>
<sequence length="320" mass="33565">MFRVTRVAAIDCGTNSIRLLVADVAPDGSLTDLVRRMEVVRLGQGVDRTGELAPEALARTLEMTREYAATIAELGAERVRFVATSATRDARNRQEFVDGVREILGVEPEVVAGDEEAELSFAGATSVLGSAYDGPFVVVDLGGGSTEIVLGTSTPDAAHSMDVGCVRMTERHLNDDPPSREQEDGARADVRAALDKAKQAVDLGQAVTLVGLAGSVTTVTAHALGLPAYDRDKINGAVLPVETVLAACDSLVHMTRDERAALGFMHPGRVDVIAAGALVWSEVVARVRDEVAERGGALTSVVTSEHDILDGIALSAAGRG</sequence>
<proteinExistence type="predicted"/>
<dbReference type="SUPFAM" id="SSF53067">
    <property type="entry name" value="Actin-like ATPase domain"/>
    <property type="match status" value="2"/>
</dbReference>
<protein>
    <submittedName>
        <fullName evidence="2">Ppx/GppA family phosphatase</fullName>
    </submittedName>
</protein>
<accession>A0A9X5FCQ5</accession>
<organism evidence="2 3">
    <name type="scientific">Sanguibacter hominis ATCC BAA-789</name>
    <dbReference type="NCBI Taxonomy" id="1312740"/>
    <lineage>
        <taxon>Bacteria</taxon>
        <taxon>Bacillati</taxon>
        <taxon>Actinomycetota</taxon>
        <taxon>Actinomycetes</taxon>
        <taxon>Micrococcales</taxon>
        <taxon>Sanguibacteraceae</taxon>
        <taxon>Sanguibacter</taxon>
    </lineage>
</organism>